<protein>
    <submittedName>
        <fullName evidence="1">Uncharacterized protein</fullName>
    </submittedName>
</protein>
<dbReference type="Proteomes" id="UP001055102">
    <property type="component" value="Unassembled WGS sequence"/>
</dbReference>
<evidence type="ECO:0000313" key="1">
    <source>
        <dbReference type="EMBL" id="GJE06482.1"/>
    </source>
</evidence>
<comment type="caution">
    <text evidence="1">The sequence shown here is derived from an EMBL/GenBank/DDBJ whole genome shotgun (WGS) entry which is preliminary data.</text>
</comment>
<accession>A0ABQ4STD3</accession>
<gene>
    <name evidence="1" type="ORF">AOPFMNJM_1802</name>
</gene>
<organism evidence="1 2">
    <name type="scientific">Methylobacterium jeotgali</name>
    <dbReference type="NCBI Taxonomy" id="381630"/>
    <lineage>
        <taxon>Bacteria</taxon>
        <taxon>Pseudomonadati</taxon>
        <taxon>Pseudomonadota</taxon>
        <taxon>Alphaproteobacteria</taxon>
        <taxon>Hyphomicrobiales</taxon>
        <taxon>Methylobacteriaceae</taxon>
        <taxon>Methylobacterium</taxon>
    </lineage>
</organism>
<name>A0ABQ4STD3_9HYPH</name>
<keyword evidence="2" id="KW-1185">Reference proteome</keyword>
<reference evidence="1" key="1">
    <citation type="journal article" date="2021" name="Front. Microbiol.">
        <title>Comprehensive Comparative Genomics and Phenotyping of Methylobacterium Species.</title>
        <authorList>
            <person name="Alessa O."/>
            <person name="Ogura Y."/>
            <person name="Fujitani Y."/>
            <person name="Takami H."/>
            <person name="Hayashi T."/>
            <person name="Sahin N."/>
            <person name="Tani A."/>
        </authorList>
    </citation>
    <scope>NUCLEOTIDE SEQUENCE</scope>
    <source>
        <strain evidence="1">LMG 23639</strain>
    </source>
</reference>
<evidence type="ECO:0000313" key="2">
    <source>
        <dbReference type="Proteomes" id="UP001055102"/>
    </source>
</evidence>
<proteinExistence type="predicted"/>
<reference evidence="1" key="2">
    <citation type="submission" date="2021-08" db="EMBL/GenBank/DDBJ databases">
        <authorList>
            <person name="Tani A."/>
            <person name="Ola A."/>
            <person name="Ogura Y."/>
            <person name="Katsura K."/>
            <person name="Hayashi T."/>
        </authorList>
    </citation>
    <scope>NUCLEOTIDE SEQUENCE</scope>
    <source>
        <strain evidence="1">LMG 23639</strain>
    </source>
</reference>
<dbReference type="EMBL" id="BPQR01000030">
    <property type="protein sequence ID" value="GJE06482.1"/>
    <property type="molecule type" value="Genomic_DNA"/>
</dbReference>
<sequence>METPIPPARAQVARTAPVMSKDQLAVELKRLASVQVADITRAVKEGQKAIALNEVRDLAQRLARLADAFAPPAAEPGRDAA</sequence>